<proteinExistence type="predicted"/>
<reference evidence="1" key="1">
    <citation type="submission" date="2022-07" db="EMBL/GenBank/DDBJ databases">
        <authorList>
            <person name="Li W.-J."/>
            <person name="Deng Q.-Q."/>
        </authorList>
    </citation>
    <scope>NUCLEOTIDE SEQUENCE</scope>
    <source>
        <strain evidence="1">SYSU M60031</strain>
    </source>
</reference>
<protein>
    <submittedName>
        <fullName evidence="1">Uncharacterized protein</fullName>
    </submittedName>
</protein>
<dbReference type="Proteomes" id="UP001156102">
    <property type="component" value="Unassembled WGS sequence"/>
</dbReference>
<accession>A0AA42BQ16</accession>
<keyword evidence="2" id="KW-1185">Reference proteome</keyword>
<evidence type="ECO:0000313" key="2">
    <source>
        <dbReference type="Proteomes" id="UP001156102"/>
    </source>
</evidence>
<sequence length="224" mass="26165">MKQLLWNRMDLRRFLLVNQETVQAEKTALSHYTVRAKFLAIAGSRVEALQLFQKRVRDFASLEVIDSYRFFDYNLYIVSVISLQEDAKQVQKKLLPSLDIYALDGAITFLRRNRQHLDLYIKQLERERVLFTMFPDVPTELILWIQSHMAAPEMDKQRMYMATGAGGQRQCLLAANAQGVLHDLQKLYPDAVDWSQKQLAEQYWTITVIGEETDNGLQIHTQQR</sequence>
<dbReference type="EMBL" id="JANCLT010000006">
    <property type="protein sequence ID" value="MCP8969387.1"/>
    <property type="molecule type" value="Genomic_DNA"/>
</dbReference>
<dbReference type="RefSeq" id="WP_254759309.1">
    <property type="nucleotide sequence ID" value="NZ_JANCLT010000006.1"/>
</dbReference>
<gene>
    <name evidence="1" type="ORF">NK662_12705</name>
</gene>
<evidence type="ECO:0000313" key="1">
    <source>
        <dbReference type="EMBL" id="MCP8969387.1"/>
    </source>
</evidence>
<dbReference type="AlphaFoldDB" id="A0AA42BQ16"/>
<comment type="caution">
    <text evidence="1">The sequence shown here is derived from an EMBL/GenBank/DDBJ whole genome shotgun (WGS) entry which is preliminary data.</text>
</comment>
<organism evidence="1 2">
    <name type="scientific">Ectobacillus ponti</name>
    <dbReference type="NCBI Taxonomy" id="2961894"/>
    <lineage>
        <taxon>Bacteria</taxon>
        <taxon>Bacillati</taxon>
        <taxon>Bacillota</taxon>
        <taxon>Bacilli</taxon>
        <taxon>Bacillales</taxon>
        <taxon>Bacillaceae</taxon>
        <taxon>Ectobacillus</taxon>
    </lineage>
</organism>
<name>A0AA42BQ16_9BACI</name>